<sequence>MISEKMKELLIIALLLVSVQAFAQEKSEWFVRANGNVVQSYQFGPGFNIGLGAHLGYKPTVKEERLWRSVFLLGIETVPGCIDPANCNSWWYNYNFRVQGGLERMIFHSETTKVMLGLGGSVFAGRKLRGKYTMERNGIIIAEDYYKSFEGGISPQVSVRYSNKRASKKMTFGYAVDWVFVHEAILHGLTLDWRIK</sequence>
<evidence type="ECO:0008006" key="3">
    <source>
        <dbReference type="Google" id="ProtNLM"/>
    </source>
</evidence>
<comment type="caution">
    <text evidence="1">The sequence shown here is derived from an EMBL/GenBank/DDBJ whole genome shotgun (WGS) entry which is preliminary data.</text>
</comment>
<accession>A0ABW4VV14</accession>
<dbReference type="Proteomes" id="UP001597361">
    <property type="component" value="Unassembled WGS sequence"/>
</dbReference>
<evidence type="ECO:0000313" key="1">
    <source>
        <dbReference type="EMBL" id="MFD2037182.1"/>
    </source>
</evidence>
<proteinExistence type="predicted"/>
<reference evidence="2" key="1">
    <citation type="journal article" date="2019" name="Int. J. Syst. Evol. Microbiol.">
        <title>The Global Catalogue of Microorganisms (GCM) 10K type strain sequencing project: providing services to taxonomists for standard genome sequencing and annotation.</title>
        <authorList>
            <consortium name="The Broad Institute Genomics Platform"/>
            <consortium name="The Broad Institute Genome Sequencing Center for Infectious Disease"/>
            <person name="Wu L."/>
            <person name="Ma J."/>
        </authorList>
    </citation>
    <scope>NUCLEOTIDE SEQUENCE [LARGE SCALE GENOMIC DNA]</scope>
    <source>
        <strain evidence="2">CGMCC 1.15180</strain>
    </source>
</reference>
<dbReference type="RefSeq" id="WP_376888859.1">
    <property type="nucleotide sequence ID" value="NZ_JBHUHR010000046.1"/>
</dbReference>
<organism evidence="1 2">
    <name type="scientific">Belliella marina</name>
    <dbReference type="NCBI Taxonomy" id="1644146"/>
    <lineage>
        <taxon>Bacteria</taxon>
        <taxon>Pseudomonadati</taxon>
        <taxon>Bacteroidota</taxon>
        <taxon>Cytophagia</taxon>
        <taxon>Cytophagales</taxon>
        <taxon>Cyclobacteriaceae</taxon>
        <taxon>Belliella</taxon>
    </lineage>
</organism>
<name>A0ABW4VV14_9BACT</name>
<evidence type="ECO:0000313" key="2">
    <source>
        <dbReference type="Proteomes" id="UP001597361"/>
    </source>
</evidence>
<keyword evidence="2" id="KW-1185">Reference proteome</keyword>
<gene>
    <name evidence="1" type="ORF">ACFSKL_20460</name>
</gene>
<protein>
    <recommendedName>
        <fullName evidence="3">Outer membrane protein beta-barrel domain-containing protein</fullName>
    </recommendedName>
</protein>
<dbReference type="EMBL" id="JBHUHR010000046">
    <property type="protein sequence ID" value="MFD2037182.1"/>
    <property type="molecule type" value="Genomic_DNA"/>
</dbReference>